<proteinExistence type="predicted"/>
<feature type="non-terminal residue" evidence="1">
    <location>
        <position position="176"/>
    </location>
</feature>
<evidence type="ECO:0000313" key="1">
    <source>
        <dbReference type="EMBL" id="SVD54269.1"/>
    </source>
</evidence>
<name>A0A382W6D6_9ZZZZ</name>
<accession>A0A382W6D6</accession>
<reference evidence="1" key="1">
    <citation type="submission" date="2018-05" db="EMBL/GenBank/DDBJ databases">
        <authorList>
            <person name="Lanie J.A."/>
            <person name="Ng W.-L."/>
            <person name="Kazmierczak K.M."/>
            <person name="Andrzejewski T.M."/>
            <person name="Davidsen T.M."/>
            <person name="Wayne K.J."/>
            <person name="Tettelin H."/>
            <person name="Glass J.I."/>
            <person name="Rusch D."/>
            <person name="Podicherti R."/>
            <person name="Tsui H.-C.T."/>
            <person name="Winkler M.E."/>
        </authorList>
    </citation>
    <scope>NUCLEOTIDE SEQUENCE</scope>
</reference>
<dbReference type="AlphaFoldDB" id="A0A382W6D6"/>
<gene>
    <name evidence="1" type="ORF">METZ01_LOCUS407123</name>
</gene>
<organism evidence="1">
    <name type="scientific">marine metagenome</name>
    <dbReference type="NCBI Taxonomy" id="408172"/>
    <lineage>
        <taxon>unclassified sequences</taxon>
        <taxon>metagenomes</taxon>
        <taxon>ecological metagenomes</taxon>
    </lineage>
</organism>
<sequence length="176" mass="20258">MKKNIGIREEPFIGAFSSFSEKHTELIRSIISHLRKPASAAVVTSENYALQEHYVREIVSNVFMEKETGEVKRAPLNRDSIIKKVNVRLREIEQIDLKAKVQGFTQELWIFELTNSELVSPLALVHRILSQFKQAGISVLILTTGMAWRSEEMKKWLRVTKTPLWSFDMPDVDQCA</sequence>
<protein>
    <submittedName>
        <fullName evidence="1">Uncharacterized protein</fullName>
    </submittedName>
</protein>
<dbReference type="EMBL" id="UINC01157337">
    <property type="protein sequence ID" value="SVD54269.1"/>
    <property type="molecule type" value="Genomic_DNA"/>
</dbReference>